<dbReference type="GO" id="GO:0016887">
    <property type="term" value="F:ATP hydrolysis activity"/>
    <property type="evidence" value="ECO:0007669"/>
    <property type="project" value="InterPro"/>
</dbReference>
<dbReference type="GO" id="GO:0017025">
    <property type="term" value="F:TBP-class protein binding"/>
    <property type="evidence" value="ECO:0007669"/>
    <property type="project" value="InterPro"/>
</dbReference>
<evidence type="ECO:0000313" key="2">
    <source>
        <dbReference type="WBParaSite" id="nRc.2.0.1.t43272-RA"/>
    </source>
</evidence>
<proteinExistence type="predicted"/>
<dbReference type="InterPro" id="IPR016024">
    <property type="entry name" value="ARM-type_fold"/>
</dbReference>
<name>A0A915KWF1_ROMCU</name>
<sequence>LKKHQIFHIFNSLLGDKKAGAALPGRRRQTGENVSVQYLLVTEFIGVKMESRAVDRLLNLLSSPSAYLRDESIDHLVQLSEETSCTNLGLFLDKIRRSILKNAETSWETRVAAAKCVEKLFRSNPVNEKYPEESFESKIKPTNLDFELQKMLNSGLILAASSSCDEIFTRNNVALAEQRRKFDQQLNGLPGFKLDTTDWVSDSDFDCPKMTREHDIDHPAKVSKLIFPPNIDQLEKILISSSNFGEIFKIFYDLVLNDILNASWTIRHACSLQLKILTRFLRKFIRNGDDLSSILSRTFENLLICISCDNFNDFVDGSKVVAPVRETVAQVFAQCVALCDFDSFGSNIVDVCRQFFGHFDDSKWKTLHSGLLLAKYLLPTIFAQNPSSFPDSFEDFLVDICK</sequence>
<dbReference type="AlphaFoldDB" id="A0A915KWF1"/>
<organism evidence="1 2">
    <name type="scientific">Romanomermis culicivorax</name>
    <name type="common">Nematode worm</name>
    <dbReference type="NCBI Taxonomy" id="13658"/>
    <lineage>
        <taxon>Eukaryota</taxon>
        <taxon>Metazoa</taxon>
        <taxon>Ecdysozoa</taxon>
        <taxon>Nematoda</taxon>
        <taxon>Enoplea</taxon>
        <taxon>Dorylaimia</taxon>
        <taxon>Mermithida</taxon>
        <taxon>Mermithoidea</taxon>
        <taxon>Mermithidae</taxon>
        <taxon>Romanomermis</taxon>
    </lineage>
</organism>
<keyword evidence="1" id="KW-1185">Reference proteome</keyword>
<dbReference type="PANTHER" id="PTHR36498">
    <property type="entry name" value="TATA-BINDING PROTEIN-ASSOCIATED FACTOR 172"/>
    <property type="match status" value="1"/>
</dbReference>
<dbReference type="GO" id="GO:0003677">
    <property type="term" value="F:DNA binding"/>
    <property type="evidence" value="ECO:0007669"/>
    <property type="project" value="InterPro"/>
</dbReference>
<dbReference type="InterPro" id="IPR044972">
    <property type="entry name" value="Mot1"/>
</dbReference>
<dbReference type="SUPFAM" id="SSF48371">
    <property type="entry name" value="ARM repeat"/>
    <property type="match status" value="1"/>
</dbReference>
<reference evidence="2" key="1">
    <citation type="submission" date="2022-11" db="UniProtKB">
        <authorList>
            <consortium name="WormBaseParasite"/>
        </authorList>
    </citation>
    <scope>IDENTIFICATION</scope>
</reference>
<dbReference type="Proteomes" id="UP000887565">
    <property type="component" value="Unplaced"/>
</dbReference>
<dbReference type="PANTHER" id="PTHR36498:SF1">
    <property type="entry name" value="TATA-BINDING PROTEIN-ASSOCIATED FACTOR 172"/>
    <property type="match status" value="1"/>
</dbReference>
<protein>
    <submittedName>
        <fullName evidence="2">Uncharacterized protein</fullName>
    </submittedName>
</protein>
<accession>A0A915KWF1</accession>
<dbReference type="WBParaSite" id="nRc.2.0.1.t43272-RA">
    <property type="protein sequence ID" value="nRc.2.0.1.t43272-RA"/>
    <property type="gene ID" value="nRc.2.0.1.g43272"/>
</dbReference>
<evidence type="ECO:0000313" key="1">
    <source>
        <dbReference type="Proteomes" id="UP000887565"/>
    </source>
</evidence>